<reference evidence="4" key="1">
    <citation type="journal article" date="2023" name="Mol. Ecol. Resour.">
        <title>Chromosome-level genome assembly of a triploid poplar Populus alba 'Berolinensis'.</title>
        <authorList>
            <person name="Chen S."/>
            <person name="Yu Y."/>
            <person name="Wang X."/>
            <person name="Wang S."/>
            <person name="Zhang T."/>
            <person name="Zhou Y."/>
            <person name="He R."/>
            <person name="Meng N."/>
            <person name="Wang Y."/>
            <person name="Liu W."/>
            <person name="Liu Z."/>
            <person name="Liu J."/>
            <person name="Guo Q."/>
            <person name="Huang H."/>
            <person name="Sederoff R.R."/>
            <person name="Wang G."/>
            <person name="Qu G."/>
            <person name="Chen S."/>
        </authorList>
    </citation>
    <scope>NUCLEOTIDE SEQUENCE</scope>
    <source>
        <strain evidence="4">SC-2020</strain>
    </source>
</reference>
<dbReference type="SMART" id="SM00248">
    <property type="entry name" value="ANK"/>
    <property type="match status" value="3"/>
</dbReference>
<keyword evidence="5" id="KW-1185">Reference proteome</keyword>
<dbReference type="Proteomes" id="UP001164929">
    <property type="component" value="Chromosome 2"/>
</dbReference>
<dbReference type="EMBL" id="JAQIZT010000002">
    <property type="protein sequence ID" value="KAJ7008411.1"/>
    <property type="molecule type" value="Genomic_DNA"/>
</dbReference>
<dbReference type="SUPFAM" id="SSF48403">
    <property type="entry name" value="Ankyrin repeat"/>
    <property type="match status" value="1"/>
</dbReference>
<gene>
    <name evidence="4" type="ORF">NC653_007167</name>
</gene>
<comment type="caution">
    <text evidence="4">The sequence shown here is derived from an EMBL/GenBank/DDBJ whole genome shotgun (WGS) entry which is preliminary data.</text>
</comment>
<sequence length="154" mass="16359">MDRLVEADVKEVEIAYKGSQNCSSTFRLTNLAGQIDVVKVLIACGCVIDGSIDKVLHYAAAINRGHVEVIRFCVSAGGKTGVLVDNAGHTPLDCAVEAGHMQVALLLIAHGACAKVKSLRGIGPLNMDCFKNHPSLVKPLCQEEKKSETDVSVC</sequence>
<organism evidence="4 5">
    <name type="scientific">Populus alba x Populus x berolinensis</name>
    <dbReference type="NCBI Taxonomy" id="444605"/>
    <lineage>
        <taxon>Eukaryota</taxon>
        <taxon>Viridiplantae</taxon>
        <taxon>Streptophyta</taxon>
        <taxon>Embryophyta</taxon>
        <taxon>Tracheophyta</taxon>
        <taxon>Spermatophyta</taxon>
        <taxon>Magnoliopsida</taxon>
        <taxon>eudicotyledons</taxon>
        <taxon>Gunneridae</taxon>
        <taxon>Pentapetalae</taxon>
        <taxon>rosids</taxon>
        <taxon>fabids</taxon>
        <taxon>Malpighiales</taxon>
        <taxon>Salicaceae</taxon>
        <taxon>Saliceae</taxon>
        <taxon>Populus</taxon>
    </lineage>
</organism>
<keyword evidence="1" id="KW-0677">Repeat</keyword>
<dbReference type="Gene3D" id="1.25.40.20">
    <property type="entry name" value="Ankyrin repeat-containing domain"/>
    <property type="match status" value="1"/>
</dbReference>
<dbReference type="PANTHER" id="PTHR24198">
    <property type="entry name" value="ANKYRIN REPEAT AND PROTEIN KINASE DOMAIN-CONTAINING PROTEIN"/>
    <property type="match status" value="1"/>
</dbReference>
<dbReference type="Pfam" id="PF12796">
    <property type="entry name" value="Ank_2"/>
    <property type="match status" value="1"/>
</dbReference>
<evidence type="ECO:0000313" key="4">
    <source>
        <dbReference type="EMBL" id="KAJ7008411.1"/>
    </source>
</evidence>
<dbReference type="AlphaFoldDB" id="A0AAD6RGU2"/>
<protein>
    <submittedName>
        <fullName evidence="4">Uncharacterized protein</fullName>
    </submittedName>
</protein>
<dbReference type="PROSITE" id="PS50297">
    <property type="entry name" value="ANK_REP_REGION"/>
    <property type="match status" value="1"/>
</dbReference>
<dbReference type="InterPro" id="IPR036770">
    <property type="entry name" value="Ankyrin_rpt-contain_sf"/>
</dbReference>
<dbReference type="InterPro" id="IPR002110">
    <property type="entry name" value="Ankyrin_rpt"/>
</dbReference>
<evidence type="ECO:0000256" key="2">
    <source>
        <dbReference type="ARBA" id="ARBA00023043"/>
    </source>
</evidence>
<evidence type="ECO:0000256" key="3">
    <source>
        <dbReference type="PROSITE-ProRule" id="PRU00023"/>
    </source>
</evidence>
<name>A0AAD6RGU2_9ROSI</name>
<evidence type="ECO:0000256" key="1">
    <source>
        <dbReference type="ARBA" id="ARBA00022737"/>
    </source>
</evidence>
<dbReference type="PROSITE" id="PS50088">
    <property type="entry name" value="ANK_REPEAT"/>
    <property type="match status" value="1"/>
</dbReference>
<evidence type="ECO:0000313" key="5">
    <source>
        <dbReference type="Proteomes" id="UP001164929"/>
    </source>
</evidence>
<dbReference type="PANTHER" id="PTHR24198:SF165">
    <property type="entry name" value="ANKYRIN REPEAT-CONTAINING PROTEIN-RELATED"/>
    <property type="match status" value="1"/>
</dbReference>
<proteinExistence type="predicted"/>
<feature type="repeat" description="ANK" evidence="3">
    <location>
        <begin position="87"/>
        <end position="119"/>
    </location>
</feature>
<accession>A0AAD6RGU2</accession>
<keyword evidence="2 3" id="KW-0040">ANK repeat</keyword>